<dbReference type="Pfam" id="PF00005">
    <property type="entry name" value="ABC_tran"/>
    <property type="match status" value="1"/>
</dbReference>
<dbReference type="GO" id="GO:0016887">
    <property type="term" value="F:ATP hydrolysis activity"/>
    <property type="evidence" value="ECO:0007669"/>
    <property type="project" value="InterPro"/>
</dbReference>
<name>A0A2A4G989_9FLAO</name>
<keyword evidence="1" id="KW-0547">Nucleotide-binding</keyword>
<dbReference type="EMBL" id="NBWU01000003">
    <property type="protein sequence ID" value="PCE64332.1"/>
    <property type="molecule type" value="Genomic_DNA"/>
</dbReference>
<keyword evidence="2" id="KW-0067">ATP-binding</keyword>
<gene>
    <name evidence="4" type="ORF">B7P33_08520</name>
</gene>
<dbReference type="PANTHER" id="PTHR43158:SF1">
    <property type="entry name" value="ABC TRANSPORTER, ATP-BINDING PROTEIN"/>
    <property type="match status" value="1"/>
</dbReference>
<dbReference type="RefSeq" id="WP_097440455.1">
    <property type="nucleotide sequence ID" value="NZ_KZ300476.1"/>
</dbReference>
<dbReference type="InterPro" id="IPR003593">
    <property type="entry name" value="AAA+_ATPase"/>
</dbReference>
<dbReference type="PANTHER" id="PTHR43158">
    <property type="entry name" value="SKFA PEPTIDE EXPORT ATP-BINDING PROTEIN SKFE"/>
    <property type="match status" value="1"/>
</dbReference>
<evidence type="ECO:0000256" key="1">
    <source>
        <dbReference type="ARBA" id="ARBA00022741"/>
    </source>
</evidence>
<accession>A0A2A4G989</accession>
<dbReference type="InterPro" id="IPR003439">
    <property type="entry name" value="ABC_transporter-like_ATP-bd"/>
</dbReference>
<proteinExistence type="predicted"/>
<evidence type="ECO:0000259" key="3">
    <source>
        <dbReference type="PROSITE" id="PS50893"/>
    </source>
</evidence>
<evidence type="ECO:0000313" key="4">
    <source>
        <dbReference type="EMBL" id="PCE64332.1"/>
    </source>
</evidence>
<feature type="domain" description="ABC transporter" evidence="3">
    <location>
        <begin position="3"/>
        <end position="214"/>
    </location>
</feature>
<dbReference type="InterPro" id="IPR027417">
    <property type="entry name" value="P-loop_NTPase"/>
</dbReference>
<dbReference type="Proteomes" id="UP000219559">
    <property type="component" value="Unassembled WGS sequence"/>
</dbReference>
<dbReference type="AlphaFoldDB" id="A0A2A4G989"/>
<keyword evidence="5" id="KW-1185">Reference proteome</keyword>
<evidence type="ECO:0000313" key="5">
    <source>
        <dbReference type="Proteomes" id="UP000219559"/>
    </source>
</evidence>
<dbReference type="SMART" id="SM00382">
    <property type="entry name" value="AAA"/>
    <property type="match status" value="1"/>
</dbReference>
<dbReference type="PROSITE" id="PS50893">
    <property type="entry name" value="ABC_TRANSPORTER_2"/>
    <property type="match status" value="1"/>
</dbReference>
<evidence type="ECO:0000256" key="2">
    <source>
        <dbReference type="ARBA" id="ARBA00022840"/>
    </source>
</evidence>
<dbReference type="GO" id="GO:0005524">
    <property type="term" value="F:ATP binding"/>
    <property type="evidence" value="ECO:0007669"/>
    <property type="project" value="UniProtKB-KW"/>
</dbReference>
<protein>
    <recommendedName>
        <fullName evidence="3">ABC transporter domain-containing protein</fullName>
    </recommendedName>
</protein>
<dbReference type="OrthoDB" id="9801987at2"/>
<reference evidence="4 5" key="1">
    <citation type="submission" date="2017-04" db="EMBL/GenBank/DDBJ databases">
        <title>A new member of the family Flavobacteriaceae isolated from ascidians.</title>
        <authorList>
            <person name="Chen L."/>
        </authorList>
    </citation>
    <scope>NUCLEOTIDE SEQUENCE [LARGE SCALE GENOMIC DNA]</scope>
    <source>
        <strain evidence="4 5">HQA918</strain>
    </source>
</reference>
<dbReference type="Gene3D" id="3.40.50.300">
    <property type="entry name" value="P-loop containing nucleotide triphosphate hydrolases"/>
    <property type="match status" value="1"/>
</dbReference>
<dbReference type="SUPFAM" id="SSF52540">
    <property type="entry name" value="P-loop containing nucleoside triphosphate hydrolases"/>
    <property type="match status" value="1"/>
</dbReference>
<organism evidence="4 5">
    <name type="scientific">Sediminicola luteus</name>
    <dbReference type="NCBI Taxonomy" id="319238"/>
    <lineage>
        <taxon>Bacteria</taxon>
        <taxon>Pseudomonadati</taxon>
        <taxon>Bacteroidota</taxon>
        <taxon>Flavobacteriia</taxon>
        <taxon>Flavobacteriales</taxon>
        <taxon>Flavobacteriaceae</taxon>
        <taxon>Sediminicola</taxon>
    </lineage>
</organism>
<comment type="caution">
    <text evidence="4">The sequence shown here is derived from an EMBL/GenBank/DDBJ whole genome shotgun (WGS) entry which is preliminary data.</text>
</comment>
<sequence>MELRLESVKLRFGQKHLLNSVSMQMQSGQITGLIGRNGSGKSSLLKLIFGHIKGQRKLLKIDRRPIQKPLYATGKAFLLPQSHLFPKEFTVERALGFYHKTFADFMDTFPETAIKPGQRLRILSGGEWKLIELFCAVHCNKEILLLDEPFNGLSPLNSELFITELHRIKSKTVILITDHRIHEVMALSDQMYLLDKGKSSLIVEQDDLRAAGYPV</sequence>